<organism evidence="2">
    <name type="scientific">uncultured Microcoleus sp</name>
    <dbReference type="NCBI Taxonomy" id="259945"/>
    <lineage>
        <taxon>Bacteria</taxon>
        <taxon>Bacillati</taxon>
        <taxon>Cyanobacteriota</taxon>
        <taxon>Cyanophyceae</taxon>
        <taxon>Oscillatoriophycideae</taxon>
        <taxon>Oscillatoriales</taxon>
        <taxon>Microcoleaceae</taxon>
        <taxon>Microcoleus</taxon>
        <taxon>environmental samples</taxon>
    </lineage>
</organism>
<dbReference type="AlphaFoldDB" id="A0A6J4NZH0"/>
<dbReference type="EMBL" id="CADCTZ010001500">
    <property type="protein sequence ID" value="CAA9401810.1"/>
    <property type="molecule type" value="Genomic_DNA"/>
</dbReference>
<gene>
    <name evidence="2" type="ORF">AVDCRST_MAG84-6181</name>
</gene>
<proteinExistence type="predicted"/>
<accession>A0A6J4NZH0</accession>
<feature type="non-terminal residue" evidence="2">
    <location>
        <position position="51"/>
    </location>
</feature>
<sequence length="51" mass="5628">GGNCGKIPRCRSRPGDRADPLRSSPLPRQICPSSNCWIRIWAYADVSTISL</sequence>
<evidence type="ECO:0000313" key="2">
    <source>
        <dbReference type="EMBL" id="CAA9401810.1"/>
    </source>
</evidence>
<evidence type="ECO:0000256" key="1">
    <source>
        <dbReference type="SAM" id="MobiDB-lite"/>
    </source>
</evidence>
<name>A0A6J4NZH0_9CYAN</name>
<protein>
    <submittedName>
        <fullName evidence="2">Uncharacterized protein</fullName>
    </submittedName>
</protein>
<reference evidence="2" key="1">
    <citation type="submission" date="2020-02" db="EMBL/GenBank/DDBJ databases">
        <authorList>
            <person name="Meier V. D."/>
        </authorList>
    </citation>
    <scope>NUCLEOTIDE SEQUENCE</scope>
    <source>
        <strain evidence="2">AVDCRST_MAG84</strain>
    </source>
</reference>
<feature type="region of interest" description="Disordered" evidence="1">
    <location>
        <begin position="1"/>
        <end position="24"/>
    </location>
</feature>
<feature type="non-terminal residue" evidence="2">
    <location>
        <position position="1"/>
    </location>
</feature>